<keyword evidence="4 7" id="KW-0067">ATP-binding</keyword>
<evidence type="ECO:0000313" key="7">
    <source>
        <dbReference type="EMBL" id="MTJ00215.1"/>
    </source>
</evidence>
<dbReference type="SMART" id="SM00382">
    <property type="entry name" value="AAA"/>
    <property type="match status" value="1"/>
</dbReference>
<dbReference type="EMBL" id="VENC01000016">
    <property type="protein sequence ID" value="MTJ00215.1"/>
    <property type="molecule type" value="Genomic_DNA"/>
</dbReference>
<dbReference type="AlphaFoldDB" id="A0A1E3C5Q8"/>
<dbReference type="InterPro" id="IPR003593">
    <property type="entry name" value="AAA+_ATPase"/>
</dbReference>
<sequence length="218" mass="23543">MLELKNVTTEIAGTTILRDVSFSVSKGSMVGLIGRNGAGKTTSLRSIMGLIKPKAGQIVINGEDMTNQGSFERAGMSIGYMPEDRRLVPDLTVEENIMAPAWACQLVNAEARLAWIYEMMPEVESFSDRRALQLSGGQQKLVALARAMMTGTNLLLLDEPFEGVAPALSRRLASVLSTLKDEGLTVLLSESDQSHSADLVDKAFQIERGSVEPIASLT</sequence>
<organism evidence="7 8">
    <name type="scientific">Marinobacter adhaerens</name>
    <dbReference type="NCBI Taxonomy" id="1033846"/>
    <lineage>
        <taxon>Bacteria</taxon>
        <taxon>Pseudomonadati</taxon>
        <taxon>Pseudomonadota</taxon>
        <taxon>Gammaproteobacteria</taxon>
        <taxon>Pseudomonadales</taxon>
        <taxon>Marinobacteraceae</taxon>
        <taxon>Marinobacter</taxon>
    </lineage>
</organism>
<dbReference type="GO" id="GO:0016887">
    <property type="term" value="F:ATP hydrolysis activity"/>
    <property type="evidence" value="ECO:0007669"/>
    <property type="project" value="InterPro"/>
</dbReference>
<evidence type="ECO:0000256" key="3">
    <source>
        <dbReference type="ARBA" id="ARBA00022741"/>
    </source>
</evidence>
<dbReference type="SUPFAM" id="SSF52540">
    <property type="entry name" value="P-loop containing nucleoside triphosphate hydrolases"/>
    <property type="match status" value="1"/>
</dbReference>
<accession>A0A1E3C5Q8</accession>
<dbReference type="PANTHER" id="PTHR43820">
    <property type="entry name" value="HIGH-AFFINITY BRANCHED-CHAIN AMINO ACID TRANSPORT ATP-BINDING PROTEIN LIVF"/>
    <property type="match status" value="1"/>
</dbReference>
<evidence type="ECO:0000256" key="5">
    <source>
        <dbReference type="ARBA" id="ARBA00022970"/>
    </source>
</evidence>
<evidence type="ECO:0000259" key="6">
    <source>
        <dbReference type="PROSITE" id="PS50893"/>
    </source>
</evidence>
<comment type="similarity">
    <text evidence="1">Belongs to the ABC transporter superfamily.</text>
</comment>
<dbReference type="RefSeq" id="WP_069185036.1">
    <property type="nucleotide sequence ID" value="NZ_LXRF01000019.1"/>
</dbReference>
<reference evidence="7 8" key="1">
    <citation type="submission" date="2019-06" db="EMBL/GenBank/DDBJ databases">
        <title>Enrichment of Autotrophic Halophilic Microorganisms from Red Sea Brine Pool Using Microbial Electrosynthesis System.</title>
        <authorList>
            <person name="Alqahtani M.F."/>
            <person name="Bajracharya S."/>
            <person name="Katuri K.P."/>
            <person name="Ali M."/>
            <person name="Saikaly P.E."/>
        </authorList>
    </citation>
    <scope>NUCLEOTIDE SEQUENCE [LARGE SCALE GENOMIC DNA]</scope>
    <source>
        <strain evidence="7">MES15</strain>
    </source>
</reference>
<evidence type="ECO:0000256" key="2">
    <source>
        <dbReference type="ARBA" id="ARBA00022448"/>
    </source>
</evidence>
<dbReference type="PROSITE" id="PS50893">
    <property type="entry name" value="ABC_TRANSPORTER_2"/>
    <property type="match status" value="1"/>
</dbReference>
<dbReference type="GO" id="GO:0005524">
    <property type="term" value="F:ATP binding"/>
    <property type="evidence" value="ECO:0007669"/>
    <property type="project" value="UniProtKB-KW"/>
</dbReference>
<proteinExistence type="inferred from homology"/>
<name>A0A1E3C5Q8_9GAMM</name>
<comment type="caution">
    <text evidence="7">The sequence shown here is derived from an EMBL/GenBank/DDBJ whole genome shotgun (WGS) entry which is preliminary data.</text>
</comment>
<dbReference type="Pfam" id="PF00005">
    <property type="entry name" value="ABC_tran"/>
    <property type="match status" value="1"/>
</dbReference>
<dbReference type="InterPro" id="IPR052156">
    <property type="entry name" value="BCAA_Transport_ATP-bd_LivF"/>
</dbReference>
<dbReference type="InterPro" id="IPR017871">
    <property type="entry name" value="ABC_transporter-like_CS"/>
</dbReference>
<dbReference type="PANTHER" id="PTHR43820:SF2">
    <property type="entry name" value="ABC TRANSPORTER ATP-BINDING PROTEIN"/>
    <property type="match status" value="1"/>
</dbReference>
<dbReference type="InterPro" id="IPR027417">
    <property type="entry name" value="P-loop_NTPase"/>
</dbReference>
<evidence type="ECO:0000256" key="1">
    <source>
        <dbReference type="ARBA" id="ARBA00005417"/>
    </source>
</evidence>
<evidence type="ECO:0000313" key="8">
    <source>
        <dbReference type="Proteomes" id="UP000431462"/>
    </source>
</evidence>
<gene>
    <name evidence="7" type="ORF">FH752_16510</name>
</gene>
<dbReference type="PROSITE" id="PS00211">
    <property type="entry name" value="ABC_TRANSPORTER_1"/>
    <property type="match status" value="1"/>
</dbReference>
<keyword evidence="2" id="KW-0813">Transport</keyword>
<dbReference type="Gene3D" id="3.40.50.300">
    <property type="entry name" value="P-loop containing nucleotide triphosphate hydrolases"/>
    <property type="match status" value="1"/>
</dbReference>
<dbReference type="GO" id="GO:0015807">
    <property type="term" value="P:L-amino acid transport"/>
    <property type="evidence" value="ECO:0007669"/>
    <property type="project" value="TreeGrafter"/>
</dbReference>
<keyword evidence="3" id="KW-0547">Nucleotide-binding</keyword>
<dbReference type="Proteomes" id="UP000431462">
    <property type="component" value="Unassembled WGS sequence"/>
</dbReference>
<dbReference type="OrthoDB" id="9775250at2"/>
<keyword evidence="5" id="KW-0029">Amino-acid transport</keyword>
<feature type="domain" description="ABC transporter" evidence="6">
    <location>
        <begin position="2"/>
        <end position="218"/>
    </location>
</feature>
<dbReference type="GO" id="GO:0015658">
    <property type="term" value="F:branched-chain amino acid transmembrane transporter activity"/>
    <property type="evidence" value="ECO:0007669"/>
    <property type="project" value="TreeGrafter"/>
</dbReference>
<dbReference type="InterPro" id="IPR003439">
    <property type="entry name" value="ABC_transporter-like_ATP-bd"/>
</dbReference>
<evidence type="ECO:0000256" key="4">
    <source>
        <dbReference type="ARBA" id="ARBA00022840"/>
    </source>
</evidence>
<protein>
    <submittedName>
        <fullName evidence="7">ATP-binding cassette domain-containing protein</fullName>
    </submittedName>
</protein>